<evidence type="ECO:0000256" key="1">
    <source>
        <dbReference type="SAM" id="Coils"/>
    </source>
</evidence>
<dbReference type="Proteomes" id="UP001050691">
    <property type="component" value="Unassembled WGS sequence"/>
</dbReference>
<dbReference type="EMBL" id="BPWL01000011">
    <property type="protein sequence ID" value="GJJ15777.1"/>
    <property type="molecule type" value="Genomic_DNA"/>
</dbReference>
<feature type="coiled-coil region" evidence="1">
    <location>
        <begin position="108"/>
        <end position="135"/>
    </location>
</feature>
<reference evidence="2" key="1">
    <citation type="submission" date="2021-10" db="EMBL/GenBank/DDBJ databases">
        <title>De novo Genome Assembly of Clathrus columnatus (Basidiomycota, Fungi) Using Illumina and Nanopore Sequence Data.</title>
        <authorList>
            <person name="Ogiso-Tanaka E."/>
            <person name="Itagaki H."/>
            <person name="Hosoya T."/>
            <person name="Hosaka K."/>
        </authorList>
    </citation>
    <scope>NUCLEOTIDE SEQUENCE</scope>
    <source>
        <strain evidence="2">MO-923</strain>
    </source>
</reference>
<sequence length="496" mass="57776">MTSSRIPQLRKANLPEKHRVSDADEIYDVEKLHSRLVELSYPHLDTLTTAELSRLLQGRAGEALSFLITHFIGRERAIHIRQALHKLRQLPRHQVRDVFPPDSLVEKLHRTELDVLRTRREVEKKQEELRQLIKTYEYHAMETEQMERHLKETRIKVMLLEALLSEEKIRVARMRNLKDVLDKVRQERAKKADVNIDVLLDQIRQTTLNSLTPQQQPERINNSVGNNNQIEKLEKESDGVTPSLNHVKENVLKKTGGPLTPELNLRIERDALFNVISPTRVVSNAELDSMRSELCHSELRADRLLTLFRHLAEDTSRQQQFTDFDEIRQLIENKGGSLIGYIDVLRRRIIETDYHAVDDRINDPRINEFRDALRLPIGVRPDAILRSAEEVPKYKWKINDLLVERLQTTIASLPIFDTSARELSMNAQNVRRLIIALVIEGRDAHEEKSLKLLQRKNEKAERLTHELERDARKFLKEGEALHSGQLDSKGSRKARF</sequence>
<gene>
    <name evidence="2" type="ORF">Clacol_010055</name>
</gene>
<evidence type="ECO:0000313" key="3">
    <source>
        <dbReference type="Proteomes" id="UP001050691"/>
    </source>
</evidence>
<feature type="coiled-coil region" evidence="1">
    <location>
        <begin position="450"/>
        <end position="477"/>
    </location>
</feature>
<protein>
    <submittedName>
        <fullName evidence="2">Uncharacterized protein</fullName>
    </submittedName>
</protein>
<evidence type="ECO:0000313" key="2">
    <source>
        <dbReference type="EMBL" id="GJJ15777.1"/>
    </source>
</evidence>
<organism evidence="2 3">
    <name type="scientific">Clathrus columnatus</name>
    <dbReference type="NCBI Taxonomy" id="1419009"/>
    <lineage>
        <taxon>Eukaryota</taxon>
        <taxon>Fungi</taxon>
        <taxon>Dikarya</taxon>
        <taxon>Basidiomycota</taxon>
        <taxon>Agaricomycotina</taxon>
        <taxon>Agaricomycetes</taxon>
        <taxon>Phallomycetidae</taxon>
        <taxon>Phallales</taxon>
        <taxon>Clathraceae</taxon>
        <taxon>Clathrus</taxon>
    </lineage>
</organism>
<accession>A0AAV5APU5</accession>
<dbReference type="AlphaFoldDB" id="A0AAV5APU5"/>
<keyword evidence="3" id="KW-1185">Reference proteome</keyword>
<proteinExistence type="predicted"/>
<name>A0AAV5APU5_9AGAM</name>
<keyword evidence="1" id="KW-0175">Coiled coil</keyword>
<comment type="caution">
    <text evidence="2">The sequence shown here is derived from an EMBL/GenBank/DDBJ whole genome shotgun (WGS) entry which is preliminary data.</text>
</comment>